<keyword evidence="1" id="KW-0592">Phosphate transport</keyword>
<reference evidence="5 6" key="1">
    <citation type="submission" date="2024-09" db="EMBL/GenBank/DDBJ databases">
        <title>Draft genome sequence of Candidatus Magnetaquicoccaceae bacterium FCR-1.</title>
        <authorList>
            <person name="Shimoshige H."/>
            <person name="Shimamura S."/>
            <person name="Taoka A."/>
            <person name="Kobayashi H."/>
            <person name="Maekawa T."/>
        </authorList>
    </citation>
    <scope>NUCLEOTIDE SEQUENCE [LARGE SCALE GENOMIC DNA]</scope>
    <source>
        <strain evidence="5 6">FCR-1</strain>
    </source>
</reference>
<name>A0ABQ0C9V7_9PROT</name>
<dbReference type="SUPFAM" id="SSF52540">
    <property type="entry name" value="P-loop containing nucleoside triphosphate hydrolases"/>
    <property type="match status" value="1"/>
</dbReference>
<dbReference type="InterPro" id="IPR003593">
    <property type="entry name" value="AAA+_ATPase"/>
</dbReference>
<evidence type="ECO:0000256" key="1">
    <source>
        <dbReference type="ARBA" id="ARBA00022592"/>
    </source>
</evidence>
<keyword evidence="6" id="KW-1185">Reference proteome</keyword>
<gene>
    <name evidence="5" type="primary">pstB</name>
    <name evidence="5" type="ORF">SIID45300_02004</name>
</gene>
<evidence type="ECO:0000313" key="6">
    <source>
        <dbReference type="Proteomes" id="UP001628193"/>
    </source>
</evidence>
<dbReference type="PROSITE" id="PS50893">
    <property type="entry name" value="ABC_TRANSPORTER_2"/>
    <property type="match status" value="1"/>
</dbReference>
<dbReference type="PANTHER" id="PTHR43423:SF1">
    <property type="entry name" value="ABC TRANSPORTER I FAMILY MEMBER 17"/>
    <property type="match status" value="1"/>
</dbReference>
<accession>A0ABQ0C9V7</accession>
<dbReference type="InterPro" id="IPR003439">
    <property type="entry name" value="ABC_transporter-like_ATP-bd"/>
</dbReference>
<dbReference type="Proteomes" id="UP001628193">
    <property type="component" value="Unassembled WGS sequence"/>
</dbReference>
<sequence length="269" mass="30302">MMTQSPSSGVANAPELAIQTQDLNLWYGTFQALFDINLKIKKGIITSLIGPSGCGKSTFLRSVDRINERLGYVRIKGSIEVYNQNVYAPGVELAQLRKQVGMVFQRPNPLPISIRENILFGYRIHEERGGKISRSEADGIVEDALRQVLLWDQMKDRLDQKATVGLSLEEMQKLCIARLLPVKPTILLMDEPCSALDPKGTAAVEELIWELRGRYSILIVTHNMAQARRASEECIFMLMGRVVEHSPTEKLFVTPLHRETADYIEGRYG</sequence>
<evidence type="ECO:0000256" key="2">
    <source>
        <dbReference type="ARBA" id="ARBA00022741"/>
    </source>
</evidence>
<evidence type="ECO:0000259" key="4">
    <source>
        <dbReference type="PROSITE" id="PS50893"/>
    </source>
</evidence>
<keyword evidence="1" id="KW-0813">Transport</keyword>
<dbReference type="CDD" id="cd03260">
    <property type="entry name" value="ABC_PstB_phosphate_transporter"/>
    <property type="match status" value="1"/>
</dbReference>
<comment type="caution">
    <text evidence="5">The sequence shown here is derived from an EMBL/GenBank/DDBJ whole genome shotgun (WGS) entry which is preliminary data.</text>
</comment>
<dbReference type="GO" id="GO:0005524">
    <property type="term" value="F:ATP binding"/>
    <property type="evidence" value="ECO:0007669"/>
    <property type="project" value="UniProtKB-KW"/>
</dbReference>
<dbReference type="InterPro" id="IPR027417">
    <property type="entry name" value="P-loop_NTPase"/>
</dbReference>
<feature type="domain" description="ABC transporter" evidence="4">
    <location>
        <begin position="18"/>
        <end position="264"/>
    </location>
</feature>
<protein>
    <submittedName>
        <fullName evidence="5">Phosphate transport system ATP-binding protein</fullName>
    </submittedName>
</protein>
<keyword evidence="3 5" id="KW-0067">ATP-binding</keyword>
<dbReference type="Pfam" id="PF00005">
    <property type="entry name" value="ABC_tran"/>
    <property type="match status" value="1"/>
</dbReference>
<evidence type="ECO:0000313" key="5">
    <source>
        <dbReference type="EMBL" id="GAB0057672.1"/>
    </source>
</evidence>
<dbReference type="InterPro" id="IPR005670">
    <property type="entry name" value="PstB-like"/>
</dbReference>
<proteinExistence type="predicted"/>
<dbReference type="RefSeq" id="WP_420905364.1">
    <property type="nucleotide sequence ID" value="NZ_BAAFGK010000004.1"/>
</dbReference>
<organism evidence="5 6">
    <name type="scientific">Candidatus Magnetaquiglobus chichijimensis</name>
    <dbReference type="NCBI Taxonomy" id="3141448"/>
    <lineage>
        <taxon>Bacteria</taxon>
        <taxon>Pseudomonadati</taxon>
        <taxon>Pseudomonadota</taxon>
        <taxon>Magnetococcia</taxon>
        <taxon>Magnetococcales</taxon>
        <taxon>Candidatus Magnetaquicoccaceae</taxon>
        <taxon>Candidatus Magnetaquiglobus</taxon>
    </lineage>
</organism>
<dbReference type="EMBL" id="BAAFGK010000004">
    <property type="protein sequence ID" value="GAB0057672.1"/>
    <property type="molecule type" value="Genomic_DNA"/>
</dbReference>
<keyword evidence="2" id="KW-0547">Nucleotide-binding</keyword>
<evidence type="ECO:0000256" key="3">
    <source>
        <dbReference type="ARBA" id="ARBA00022840"/>
    </source>
</evidence>
<dbReference type="PANTHER" id="PTHR43423">
    <property type="entry name" value="ABC TRANSPORTER I FAMILY MEMBER 17"/>
    <property type="match status" value="1"/>
</dbReference>
<dbReference type="Gene3D" id="3.40.50.300">
    <property type="entry name" value="P-loop containing nucleotide triphosphate hydrolases"/>
    <property type="match status" value="1"/>
</dbReference>
<dbReference type="SMART" id="SM00382">
    <property type="entry name" value="AAA"/>
    <property type="match status" value="1"/>
</dbReference>